<dbReference type="GO" id="GO:0016757">
    <property type="term" value="F:glycosyltransferase activity"/>
    <property type="evidence" value="ECO:0007669"/>
    <property type="project" value="UniProtKB-KW"/>
</dbReference>
<evidence type="ECO:0000313" key="2">
    <source>
        <dbReference type="Proteomes" id="UP001465331"/>
    </source>
</evidence>
<comment type="caution">
    <text evidence="1">The sequence shown here is derived from an EMBL/GenBank/DDBJ whole genome shotgun (WGS) entry which is preliminary data.</text>
</comment>
<dbReference type="Gene3D" id="3.40.50.2000">
    <property type="entry name" value="Glycogen Phosphorylase B"/>
    <property type="match status" value="2"/>
</dbReference>
<organism evidence="1 2">
    <name type="scientific">Sinimarinibacterium thermocellulolyticum</name>
    <dbReference type="NCBI Taxonomy" id="3170016"/>
    <lineage>
        <taxon>Bacteria</taxon>
        <taxon>Pseudomonadati</taxon>
        <taxon>Pseudomonadota</taxon>
        <taxon>Gammaproteobacteria</taxon>
        <taxon>Nevskiales</taxon>
        <taxon>Nevskiaceae</taxon>
        <taxon>Sinimarinibacterium</taxon>
    </lineage>
</organism>
<keyword evidence="1" id="KW-0328">Glycosyltransferase</keyword>
<evidence type="ECO:0000313" key="1">
    <source>
        <dbReference type="EMBL" id="MES0873764.1"/>
    </source>
</evidence>
<proteinExistence type="predicted"/>
<dbReference type="Proteomes" id="UP001465331">
    <property type="component" value="Unassembled WGS sequence"/>
</dbReference>
<reference evidence="1 2" key="1">
    <citation type="submission" date="2024-06" db="EMBL/GenBank/DDBJ databases">
        <authorList>
            <person name="Li Z."/>
            <person name="Jiang Y."/>
        </authorList>
    </citation>
    <scope>NUCLEOTIDE SEQUENCE [LARGE SCALE GENOMIC DNA]</scope>
    <source>
        <strain evidence="1 2">HSW-8</strain>
    </source>
</reference>
<gene>
    <name evidence="1" type="ORF">ABSH63_07090</name>
</gene>
<accession>A0ABV2A9F5</accession>
<dbReference type="EC" id="2.4.-.-" evidence="1"/>
<protein>
    <submittedName>
        <fullName evidence="1">Glycosyltransferase</fullName>
        <ecNumber evidence="1">2.4.-.-</ecNumber>
    </submittedName>
</protein>
<name>A0ABV2A9F5_9GAMM</name>
<dbReference type="RefSeq" id="WP_352888598.1">
    <property type="nucleotide sequence ID" value="NZ_JBEPIJ010000006.1"/>
</dbReference>
<dbReference type="EMBL" id="JBEPIJ010000006">
    <property type="protein sequence ID" value="MES0873764.1"/>
    <property type="molecule type" value="Genomic_DNA"/>
</dbReference>
<dbReference type="Pfam" id="PF13692">
    <property type="entry name" value="Glyco_trans_1_4"/>
    <property type="match status" value="1"/>
</dbReference>
<keyword evidence="2" id="KW-1185">Reference proteome</keyword>
<sequence length="383" mass="40923">MSGDRALVIVTTSFPLTGDGSEAAGSFVSDLAEELSRHVPVRVVAPGKSDAREMWGDGVDVFRYAAPAQPLSTLKLGKPADLLAIAGVMAAGLRATRTAVRAGPTAHILALWALPSGHWARRIALETGLPYSVWTLGSDIWTLGRIPVVRGYLRRVLHAAQRCYSDGLALAEDTRRIAGREVEFLPSTRRIERTRTAPLKSAPPYRLLFLGRWHPNKGVDLLIDALKLLSREDWQRIEGVEICGGGPLEGLVKQGVAELRAAGRPVELRGYLNKAAAEEAILRADYLIIPSRIESIPVVFSDAVKLGCPVVASPVGDLPALLQKEPTGGVLAKEASAVEIKAAIGVACSEGAPRFAAGVRQLAHAFSITAIVDRLLVLRSSAK</sequence>
<dbReference type="PANTHER" id="PTHR12526:SF637">
    <property type="entry name" value="GLYCOSYLTRANSFERASE EPSF-RELATED"/>
    <property type="match status" value="1"/>
</dbReference>
<dbReference type="PANTHER" id="PTHR12526">
    <property type="entry name" value="GLYCOSYLTRANSFERASE"/>
    <property type="match status" value="1"/>
</dbReference>
<keyword evidence="1" id="KW-0808">Transferase</keyword>
<dbReference type="SUPFAM" id="SSF53756">
    <property type="entry name" value="UDP-Glycosyltransferase/glycogen phosphorylase"/>
    <property type="match status" value="1"/>
</dbReference>